<evidence type="ECO:0000256" key="8">
    <source>
        <dbReference type="ARBA" id="ARBA00023273"/>
    </source>
</evidence>
<dbReference type="GO" id="GO:0036064">
    <property type="term" value="C:ciliary basal body"/>
    <property type="evidence" value="ECO:0007669"/>
    <property type="project" value="TreeGrafter"/>
</dbReference>
<protein>
    <recommendedName>
        <fullName evidence="3">Cilia- and flagella-associated protein 206</fullName>
    </recommendedName>
</protein>
<evidence type="ECO:0000256" key="4">
    <source>
        <dbReference type="ARBA" id="ARBA00022490"/>
    </source>
</evidence>
<dbReference type="GO" id="GO:0030030">
    <property type="term" value="P:cell projection organization"/>
    <property type="evidence" value="ECO:0007669"/>
    <property type="project" value="UniProtKB-KW"/>
</dbReference>
<evidence type="ECO:0000256" key="6">
    <source>
        <dbReference type="ARBA" id="ARBA00023069"/>
    </source>
</evidence>
<proteinExistence type="inferred from homology"/>
<dbReference type="InterPro" id="IPR018971">
    <property type="entry name" value="DUF1997"/>
</dbReference>
<dbReference type="Proteomes" id="UP001485043">
    <property type="component" value="Unassembled WGS sequence"/>
</dbReference>
<keyword evidence="6" id="KW-0969">Cilium</keyword>
<evidence type="ECO:0000313" key="11">
    <source>
        <dbReference type="Proteomes" id="UP001485043"/>
    </source>
</evidence>
<gene>
    <name evidence="10" type="ORF">WJX84_012223</name>
</gene>
<dbReference type="InterPro" id="IPR021897">
    <property type="entry name" value="FAP206"/>
</dbReference>
<evidence type="ECO:0000256" key="3">
    <source>
        <dbReference type="ARBA" id="ARBA00021602"/>
    </source>
</evidence>
<evidence type="ECO:0000256" key="9">
    <source>
        <dbReference type="SAM" id="MobiDB-lite"/>
    </source>
</evidence>
<dbReference type="GO" id="GO:0003356">
    <property type="term" value="P:regulation of cilium beat frequency"/>
    <property type="evidence" value="ECO:0007669"/>
    <property type="project" value="TreeGrafter"/>
</dbReference>
<evidence type="ECO:0000313" key="10">
    <source>
        <dbReference type="EMBL" id="KAK9865350.1"/>
    </source>
</evidence>
<name>A0AAW1T8F1_9CHLO</name>
<dbReference type="EMBL" id="JALJOV010000258">
    <property type="protein sequence ID" value="KAK9865350.1"/>
    <property type="molecule type" value="Genomic_DNA"/>
</dbReference>
<keyword evidence="8" id="KW-0966">Cell projection</keyword>
<reference evidence="10 11" key="1">
    <citation type="journal article" date="2024" name="Nat. Commun.">
        <title>Phylogenomics reveals the evolutionary origins of lichenization in chlorophyte algae.</title>
        <authorList>
            <person name="Puginier C."/>
            <person name="Libourel C."/>
            <person name="Otte J."/>
            <person name="Skaloud P."/>
            <person name="Haon M."/>
            <person name="Grisel S."/>
            <person name="Petersen M."/>
            <person name="Berrin J.G."/>
            <person name="Delaux P.M."/>
            <person name="Dal Grande F."/>
            <person name="Keller J."/>
        </authorList>
    </citation>
    <scope>NUCLEOTIDE SEQUENCE [LARGE SCALE GENOMIC DNA]</scope>
    <source>
        <strain evidence="10 11">SAG 2523</strain>
    </source>
</reference>
<keyword evidence="11" id="KW-1185">Reference proteome</keyword>
<dbReference type="GO" id="GO:0005930">
    <property type="term" value="C:axoneme"/>
    <property type="evidence" value="ECO:0007669"/>
    <property type="project" value="UniProtKB-SubCell"/>
</dbReference>
<sequence length="757" mass="81555">MLVAGPWSTQPPRHICETATQLTRVAVARGKAHNSRSSKGLKHAGSRRCLCQSQTSRCSFEDSAASESSSKHASFPGAAQGSPQGKFDATRPNVATFKANKQHSQPVVEKQRPLAEYMALPASQYSVLDAEKIERLDDSTFRCHVGRIGFFSLAVEPVLTVSVVVEPEGPIVKLLNTKLEGSRAVEAANNRFEATMTNIVRWGGAPASSSKCSEAVWSQSRQLQDSWAAAIHEEVTTMEQSTRRQNIQSYRLLKGLLAMNHDRGWLTGKQQRLQKVLQYVACRTGLDATAGTADGAAELSAGLHSAFSMAALPAFERLTAQARAQQLDHIAQVVLGVCVYNQSQGIFSAAASLPAAVSVQKGLQQLGMEVGSWHRAVEGQLIDLRHKVSDRAVAGAAPDDQMQRLAARIALHTHAMDSTAQMVAAVRVCLAGLEGCGAVRKSLLAALQMAIGDGASAISREAIFPTFKELAAAHQAAVDWLQKAECLPRIWKSLQGQIGSLLPEASLARLQYDNRTFGFSSHAALQRFQADPSPDSAQAAHSGLLNPMSPSGKAAFPGWASSPKSPTETLDKDISCAWLAVEQHRENTPWPFMTGLGGAMLRQHSARSTQRAASQANSILSSPTGLGAMASGLRQTMSAPPARHGAQDAECQTDLHPPASAFDPNYEWNMWSIRRRAVAMTNLRHKATHSAQTESSGFRQHVHTQYWQPKGSTTQTPTERGQSMPRKVQQITGVPPGRAGCAVVTTLEIDIGQPYEL</sequence>
<comment type="caution">
    <text evidence="10">The sequence shown here is derived from an EMBL/GenBank/DDBJ whole genome shotgun (WGS) entry which is preliminary data.</text>
</comment>
<comment type="similarity">
    <text evidence="2">Belongs to the CFAP206 family.</text>
</comment>
<dbReference type="PANTHER" id="PTHR21442">
    <property type="entry name" value="CILIA- AND FLAGELLA-ASSOCIATED PROTEIN 206"/>
    <property type="match status" value="1"/>
</dbReference>
<accession>A0AAW1T8F1</accession>
<keyword evidence="7" id="KW-0206">Cytoskeleton</keyword>
<feature type="region of interest" description="Disordered" evidence="9">
    <location>
        <begin position="68"/>
        <end position="90"/>
    </location>
</feature>
<evidence type="ECO:0000256" key="7">
    <source>
        <dbReference type="ARBA" id="ARBA00023212"/>
    </source>
</evidence>
<evidence type="ECO:0000256" key="5">
    <source>
        <dbReference type="ARBA" id="ARBA00022794"/>
    </source>
</evidence>
<evidence type="ECO:0000256" key="1">
    <source>
        <dbReference type="ARBA" id="ARBA00004430"/>
    </source>
</evidence>
<dbReference type="Pfam" id="PF09366">
    <property type="entry name" value="DUF1997"/>
    <property type="match status" value="1"/>
</dbReference>
<dbReference type="AlphaFoldDB" id="A0AAW1T8F1"/>
<organism evidence="10 11">
    <name type="scientific">Apatococcus fuscideae</name>
    <dbReference type="NCBI Taxonomy" id="2026836"/>
    <lineage>
        <taxon>Eukaryota</taxon>
        <taxon>Viridiplantae</taxon>
        <taxon>Chlorophyta</taxon>
        <taxon>core chlorophytes</taxon>
        <taxon>Trebouxiophyceae</taxon>
        <taxon>Chlorellales</taxon>
        <taxon>Chlorellaceae</taxon>
        <taxon>Apatococcus</taxon>
    </lineage>
</organism>
<evidence type="ECO:0000256" key="2">
    <source>
        <dbReference type="ARBA" id="ARBA00010500"/>
    </source>
</evidence>
<keyword evidence="4" id="KW-0963">Cytoplasm</keyword>
<dbReference type="PANTHER" id="PTHR21442:SF0">
    <property type="entry name" value="CILIA- AND FLAGELLA-ASSOCIATED PROTEIN 206"/>
    <property type="match status" value="1"/>
</dbReference>
<keyword evidence="5" id="KW-0970">Cilium biogenesis/degradation</keyword>
<comment type="subcellular location">
    <subcellularLocation>
        <location evidence="1">Cytoplasm</location>
        <location evidence="1">Cytoskeleton</location>
        <location evidence="1">Cilium axoneme</location>
    </subcellularLocation>
</comment>